<dbReference type="STRING" id="22663.A0A2I0L1B7"/>
<dbReference type="InterPro" id="IPR019734">
    <property type="entry name" value="TPR_rpt"/>
</dbReference>
<feature type="compositionally biased region" description="Polar residues" evidence="4">
    <location>
        <begin position="99"/>
        <end position="113"/>
    </location>
</feature>
<evidence type="ECO:0000256" key="3">
    <source>
        <dbReference type="PROSITE-ProRule" id="PRU00339"/>
    </source>
</evidence>
<feature type="region of interest" description="Disordered" evidence="4">
    <location>
        <begin position="47"/>
        <end position="113"/>
    </location>
</feature>
<comment type="caution">
    <text evidence="5">The sequence shown here is derived from an EMBL/GenBank/DDBJ whole genome shotgun (WGS) entry which is preliminary data.</text>
</comment>
<evidence type="ECO:0008006" key="7">
    <source>
        <dbReference type="Google" id="ProtNLM"/>
    </source>
</evidence>
<gene>
    <name evidence="5" type="ORF">CRG98_005119</name>
</gene>
<evidence type="ECO:0000256" key="2">
    <source>
        <dbReference type="ARBA" id="ARBA00022803"/>
    </source>
</evidence>
<dbReference type="InterPro" id="IPR051012">
    <property type="entry name" value="CellSynth/LPSAsmb/PSIAsmb"/>
</dbReference>
<dbReference type="SMART" id="SM00028">
    <property type="entry name" value="TPR"/>
    <property type="match status" value="4"/>
</dbReference>
<feature type="repeat" description="TPR" evidence="3">
    <location>
        <begin position="376"/>
        <end position="409"/>
    </location>
</feature>
<evidence type="ECO:0000256" key="1">
    <source>
        <dbReference type="ARBA" id="ARBA00022737"/>
    </source>
</evidence>
<dbReference type="Gene3D" id="1.25.40.10">
    <property type="entry name" value="Tetratricopeptide repeat domain"/>
    <property type="match status" value="2"/>
</dbReference>
<dbReference type="PANTHER" id="PTHR45586:SF1">
    <property type="entry name" value="LIPOPOLYSACCHARIDE ASSEMBLY PROTEIN B"/>
    <property type="match status" value="1"/>
</dbReference>
<protein>
    <recommendedName>
        <fullName evidence="7">Protein SLOW GREEN 1, chloroplastic</fullName>
    </recommendedName>
</protein>
<accession>A0A2I0L1B7</accession>
<evidence type="ECO:0000256" key="4">
    <source>
        <dbReference type="SAM" id="MobiDB-lite"/>
    </source>
</evidence>
<dbReference type="EMBL" id="PGOL01000204">
    <property type="protein sequence ID" value="PKI74499.1"/>
    <property type="molecule type" value="Genomic_DNA"/>
</dbReference>
<reference evidence="5 6" key="1">
    <citation type="submission" date="2017-11" db="EMBL/GenBank/DDBJ databases">
        <title>De-novo sequencing of pomegranate (Punica granatum L.) genome.</title>
        <authorList>
            <person name="Akparov Z."/>
            <person name="Amiraslanov A."/>
            <person name="Hajiyeva S."/>
            <person name="Abbasov M."/>
            <person name="Kaur K."/>
            <person name="Hamwieh A."/>
            <person name="Solovyev V."/>
            <person name="Salamov A."/>
            <person name="Braich B."/>
            <person name="Kosarev P."/>
            <person name="Mahmoud A."/>
            <person name="Hajiyev E."/>
            <person name="Babayeva S."/>
            <person name="Izzatullayeva V."/>
            <person name="Mammadov A."/>
            <person name="Mammadov A."/>
            <person name="Sharifova S."/>
            <person name="Ojaghi J."/>
            <person name="Eynullazada K."/>
            <person name="Bayramov B."/>
            <person name="Abdulazimova A."/>
            <person name="Shahmuradov I."/>
        </authorList>
    </citation>
    <scope>NUCLEOTIDE SEQUENCE [LARGE SCALE GENOMIC DNA]</scope>
    <source>
        <strain evidence="6">cv. AG2017</strain>
        <tissue evidence="5">Leaf</tissue>
    </source>
</reference>
<dbReference type="AlphaFoldDB" id="A0A2I0L1B7"/>
<sequence>MSLINAITAAAGATTATVTSRSRSRSTSSRAPTLLLLLPAGLTRFRCSNSTPRRGFGARSRKTSKVPEDENEPPPPIPPALQKRKSPLKQSGPLPTQAPGLSSQYSGNYGTTTGDLEFEERLKAVRRSAVEQKKADEMKEFGVIDYDAPTDTEGKTIGVGTKIGIGVAVVVFGLVFALGDYLPSVSDSPSEKVPVSRKDLPEGEKAILQSRLKQFEAALVASPKDPTALEGAAVTLAELGEYTKAASRLENLIEKKPNDPDVYRVLGEVRTELQDYEGSVAAYKKSSALSKEVNFEVLRGLTDALLAAKRPDERDAEWFIVCMRNLKSIEYDFCLGYRQAVQVILASRDLLSSKQSGGVKAGNNMSGTEKQMLDPVQIDLLLGKAYSEWGHVSDAVSVYDRLISSHPDDFRGYLAKGIILKENGNAGDAERMFIQARFFAPEKAKALVDRYSRR</sequence>
<dbReference type="Proteomes" id="UP000233551">
    <property type="component" value="Unassembled WGS sequence"/>
</dbReference>
<evidence type="ECO:0000313" key="6">
    <source>
        <dbReference type="Proteomes" id="UP000233551"/>
    </source>
</evidence>
<evidence type="ECO:0000313" key="5">
    <source>
        <dbReference type="EMBL" id="PKI74499.1"/>
    </source>
</evidence>
<dbReference type="SUPFAM" id="SSF48452">
    <property type="entry name" value="TPR-like"/>
    <property type="match status" value="1"/>
</dbReference>
<keyword evidence="1" id="KW-0677">Repeat</keyword>
<keyword evidence="2 3" id="KW-0802">TPR repeat</keyword>
<proteinExistence type="predicted"/>
<name>A0A2I0L1B7_PUNGR</name>
<dbReference type="PANTHER" id="PTHR45586">
    <property type="entry name" value="TPR REPEAT-CONTAINING PROTEIN PA4667"/>
    <property type="match status" value="1"/>
</dbReference>
<dbReference type="PROSITE" id="PS50005">
    <property type="entry name" value="TPR"/>
    <property type="match status" value="1"/>
</dbReference>
<dbReference type="Pfam" id="PF13432">
    <property type="entry name" value="TPR_16"/>
    <property type="match status" value="2"/>
</dbReference>
<keyword evidence="6" id="KW-1185">Reference proteome</keyword>
<dbReference type="InterPro" id="IPR011990">
    <property type="entry name" value="TPR-like_helical_dom_sf"/>
</dbReference>
<organism evidence="5 6">
    <name type="scientific">Punica granatum</name>
    <name type="common">Pomegranate</name>
    <dbReference type="NCBI Taxonomy" id="22663"/>
    <lineage>
        <taxon>Eukaryota</taxon>
        <taxon>Viridiplantae</taxon>
        <taxon>Streptophyta</taxon>
        <taxon>Embryophyta</taxon>
        <taxon>Tracheophyta</taxon>
        <taxon>Spermatophyta</taxon>
        <taxon>Magnoliopsida</taxon>
        <taxon>eudicotyledons</taxon>
        <taxon>Gunneridae</taxon>
        <taxon>Pentapetalae</taxon>
        <taxon>rosids</taxon>
        <taxon>malvids</taxon>
        <taxon>Myrtales</taxon>
        <taxon>Lythraceae</taxon>
        <taxon>Punica</taxon>
    </lineage>
</organism>